<keyword evidence="1" id="KW-1133">Transmembrane helix</keyword>
<keyword evidence="1" id="KW-0472">Membrane</keyword>
<evidence type="ECO:0000256" key="1">
    <source>
        <dbReference type="SAM" id="Phobius"/>
    </source>
</evidence>
<organism evidence="2 3">
    <name type="scientific">Brachionus plicatilis</name>
    <name type="common">Marine rotifer</name>
    <name type="synonym">Brachionus muelleri</name>
    <dbReference type="NCBI Taxonomy" id="10195"/>
    <lineage>
        <taxon>Eukaryota</taxon>
        <taxon>Metazoa</taxon>
        <taxon>Spiralia</taxon>
        <taxon>Gnathifera</taxon>
        <taxon>Rotifera</taxon>
        <taxon>Eurotatoria</taxon>
        <taxon>Monogononta</taxon>
        <taxon>Pseudotrocha</taxon>
        <taxon>Ploima</taxon>
        <taxon>Brachionidae</taxon>
        <taxon>Brachionus</taxon>
    </lineage>
</organism>
<reference evidence="2 3" key="1">
    <citation type="journal article" date="2018" name="Sci. Rep.">
        <title>Genomic signatures of local adaptation to the degree of environmental predictability in rotifers.</title>
        <authorList>
            <person name="Franch-Gras L."/>
            <person name="Hahn C."/>
            <person name="Garcia-Roger E.M."/>
            <person name="Carmona M.J."/>
            <person name="Serra M."/>
            <person name="Gomez A."/>
        </authorList>
    </citation>
    <scope>NUCLEOTIDE SEQUENCE [LARGE SCALE GENOMIC DNA]</scope>
    <source>
        <strain evidence="2">HYR1</strain>
    </source>
</reference>
<name>A0A3M7S9T4_BRAPC</name>
<sequence length="71" mass="8437">MDPIEKSLRSRQLHAFFFEYECECDSNYYLNRQKLAQTIKKLGGLKLVSICSLQLAYISLIFEKIFRKKLD</sequence>
<evidence type="ECO:0000313" key="3">
    <source>
        <dbReference type="Proteomes" id="UP000276133"/>
    </source>
</evidence>
<evidence type="ECO:0000313" key="2">
    <source>
        <dbReference type="EMBL" id="RNA32417.1"/>
    </source>
</evidence>
<proteinExistence type="predicted"/>
<keyword evidence="3" id="KW-1185">Reference proteome</keyword>
<comment type="caution">
    <text evidence="2">The sequence shown here is derived from an EMBL/GenBank/DDBJ whole genome shotgun (WGS) entry which is preliminary data.</text>
</comment>
<dbReference type="AlphaFoldDB" id="A0A3M7S9T4"/>
<accession>A0A3M7S9T4</accession>
<feature type="transmembrane region" description="Helical" evidence="1">
    <location>
        <begin position="42"/>
        <end position="62"/>
    </location>
</feature>
<keyword evidence="1" id="KW-0812">Transmembrane</keyword>
<dbReference type="EMBL" id="REGN01001800">
    <property type="protein sequence ID" value="RNA32417.1"/>
    <property type="molecule type" value="Genomic_DNA"/>
</dbReference>
<protein>
    <submittedName>
        <fullName evidence="2">Uncharacterized protein</fullName>
    </submittedName>
</protein>
<gene>
    <name evidence="2" type="ORF">BpHYR1_015451</name>
</gene>
<dbReference type="Proteomes" id="UP000276133">
    <property type="component" value="Unassembled WGS sequence"/>
</dbReference>